<keyword evidence="1" id="KW-0472">Membrane</keyword>
<name>A0ABV0KI56_9CYAN</name>
<dbReference type="EMBL" id="JAMPLM010000006">
    <property type="protein sequence ID" value="MEP1058723.1"/>
    <property type="molecule type" value="Genomic_DNA"/>
</dbReference>
<proteinExistence type="predicted"/>
<keyword evidence="1" id="KW-0812">Transmembrane</keyword>
<gene>
    <name evidence="2" type="ORF">NDI38_09755</name>
</gene>
<evidence type="ECO:0000313" key="3">
    <source>
        <dbReference type="Proteomes" id="UP001476950"/>
    </source>
</evidence>
<accession>A0ABV0KI56</accession>
<keyword evidence="1" id="KW-1133">Transmembrane helix</keyword>
<organism evidence="2 3">
    <name type="scientific">Stenomitos frigidus AS-A4</name>
    <dbReference type="NCBI Taxonomy" id="2933935"/>
    <lineage>
        <taxon>Bacteria</taxon>
        <taxon>Bacillati</taxon>
        <taxon>Cyanobacteriota</taxon>
        <taxon>Cyanophyceae</taxon>
        <taxon>Leptolyngbyales</taxon>
        <taxon>Leptolyngbyaceae</taxon>
        <taxon>Stenomitos</taxon>
    </lineage>
</organism>
<reference evidence="2 3" key="1">
    <citation type="submission" date="2022-04" db="EMBL/GenBank/DDBJ databases">
        <title>Positive selection, recombination, and allopatry shape intraspecific diversity of widespread and dominant cyanobacteria.</title>
        <authorList>
            <person name="Wei J."/>
            <person name="Shu W."/>
            <person name="Hu C."/>
        </authorList>
    </citation>
    <scope>NUCLEOTIDE SEQUENCE [LARGE SCALE GENOMIC DNA]</scope>
    <source>
        <strain evidence="2 3">AS-A4</strain>
    </source>
</reference>
<evidence type="ECO:0000256" key="1">
    <source>
        <dbReference type="SAM" id="Phobius"/>
    </source>
</evidence>
<dbReference type="Proteomes" id="UP001476950">
    <property type="component" value="Unassembled WGS sequence"/>
</dbReference>
<feature type="transmembrane region" description="Helical" evidence="1">
    <location>
        <begin position="15"/>
        <end position="39"/>
    </location>
</feature>
<feature type="transmembrane region" description="Helical" evidence="1">
    <location>
        <begin position="75"/>
        <end position="96"/>
    </location>
</feature>
<feature type="transmembrane region" description="Helical" evidence="1">
    <location>
        <begin position="46"/>
        <end position="69"/>
    </location>
</feature>
<dbReference type="RefSeq" id="WP_199305128.1">
    <property type="nucleotide sequence ID" value="NZ_JAMPLM010000006.1"/>
</dbReference>
<keyword evidence="3" id="KW-1185">Reference proteome</keyword>
<comment type="caution">
    <text evidence="2">The sequence shown here is derived from an EMBL/GenBank/DDBJ whole genome shotgun (WGS) entry which is preliminary data.</text>
</comment>
<evidence type="ECO:0000313" key="2">
    <source>
        <dbReference type="EMBL" id="MEP1058723.1"/>
    </source>
</evidence>
<sequence>MLDSSPLLEFSHTHCVAICAFLVPANLLSTLQTIVYVGLKRPVGKIWQTVGLASLFALLMVLHVLTWFVVGVVMLPTFVLLMLGSVCLSTNLWAALHPQSMRRLLHYLGCKLKALWAFTASGATLS</sequence>
<protein>
    <submittedName>
        <fullName evidence="2">Uncharacterized protein</fullName>
    </submittedName>
</protein>